<reference evidence="3" key="1">
    <citation type="submission" date="2020-10" db="EMBL/GenBank/DDBJ databases">
        <authorList>
            <person name="Gilroy R."/>
        </authorList>
    </citation>
    <scope>NUCLEOTIDE SEQUENCE</scope>
    <source>
        <strain evidence="3">D3-1215</strain>
    </source>
</reference>
<dbReference type="NCBIfam" id="TIGR04131">
    <property type="entry name" value="Bac_Flav_CTERM"/>
    <property type="match status" value="1"/>
</dbReference>
<gene>
    <name evidence="3" type="ORF">IAC32_00995</name>
</gene>
<comment type="caution">
    <text evidence="3">The sequence shown here is derived from an EMBL/GenBank/DDBJ whole genome shotgun (WGS) entry which is preliminary data.</text>
</comment>
<sequence length="1214" mass="130424">MKRRFLPFLAAILSLLLPVTAYSQSCADEFAGTSFELKSGYSGICEIDGVRFTDPSSEDLAVSADFEEAEIPDRGNYSVHDNTLSIGISSGNTALFTYTLSDLITEAGRNEYRMQMTGTITKRSGCTSTNNDHRTKIVVFQGNNRLQEIQHENPATGDFNVDLTFTASSKTVTFAISSDYSGDCYILNLTSISVTGCVDQKIVSENGETVCAGIENTLLAKGLEASSYSWESRVVGTADWIPMTETTQSIIVTPLQETEYRVTAGGITLDPISIRPQVCCSAAGDRTYDFENWAETFSFSGNRADMSVTSGTISNYTYAGSANVSEGTYALVKNASDGGTDGWYIDLPGHTSQMDDAPDNMKGANDGLLLINADPMFANSIFYKRVIGGLCSNTMYDFSAFIANVAKDPKGIPCNVRLVVYGGWDETVDETYVPIMTVESGNIAAGTSWQEHGASFNSESYTHVCVTIQDNVDDAEYAETGEVVGNDIAIDDITFSTCSPEILLFSNDALTEQGGEYCGEDGADVQIHLEASAVYDLTDFFSTPYYLFQTSASENGPWTNVGGATTDPATDVTLAASQTSPVYYRVWVAADAATVETAASGGTLSGCGTVTAVSEPISLVYSCPCEDPVFDLSGSNMVCVSTPVAEFTAGNITDGLTYQWLKNGTVVDEGSLNGATEISYTDDNVAASEGEVVYSCIIFNGSCMLQKDMTVTVADRLDFEMSTSAENDRICAGETVTIRSNYALQSGESIEWYVDGVLLQGESGEEITLNDIAADTEITAELVGGICEGGGSITVFADQPAAPQIEVSESVICLGSSVDVTDSDVSDAEEYRWMVKAESETEFTVIDGETSKDLSAYVPETSCTIKKVSVNGNCEVESNEVSIDVQPAIVFELSATPATICKGQESELTMSGYPAGAQLEWIEDGNVISNEPTITVSPVETTTFTAIVRDVCTASKELTVEVMPPINAEIGKDEYAICAGQSVTLSVSGEGVTSYKWTPATGLDDSTSPTPVASPAASTEYSVTLSNGVCEETVSTKVNVMPNPYVTEMHDIQAENCGDRVLTIDVAGGTAPYTYSLDGINFTSDNSFSGLTSGWVEIYISDANQCAGDTTFYLEPYPVIPDKFFSPNDDNVNDIWNVANLDCYPEYVLQIFDRFGRKVFECRKGGFSSDGTGEEFSGWDGTYNGHQLPSADYWYLITVETIRKQYTGHFTLKR</sequence>
<name>A0A9D9HCB4_9BACT</name>
<feature type="domain" description="Ig-like" evidence="2">
    <location>
        <begin position="616"/>
        <end position="712"/>
    </location>
</feature>
<feature type="signal peptide" evidence="1">
    <location>
        <begin position="1"/>
        <end position="23"/>
    </location>
</feature>
<dbReference type="InterPro" id="IPR007110">
    <property type="entry name" value="Ig-like_dom"/>
</dbReference>
<evidence type="ECO:0000256" key="1">
    <source>
        <dbReference type="SAM" id="SignalP"/>
    </source>
</evidence>
<dbReference type="EMBL" id="JADIMR010000013">
    <property type="protein sequence ID" value="MBO8446311.1"/>
    <property type="molecule type" value="Genomic_DNA"/>
</dbReference>
<evidence type="ECO:0000259" key="2">
    <source>
        <dbReference type="PROSITE" id="PS50835"/>
    </source>
</evidence>
<feature type="chain" id="PRO_5039360228" evidence="1">
    <location>
        <begin position="24"/>
        <end position="1214"/>
    </location>
</feature>
<dbReference type="Proteomes" id="UP000823637">
    <property type="component" value="Unassembled WGS sequence"/>
</dbReference>
<dbReference type="PROSITE" id="PS50835">
    <property type="entry name" value="IG_LIKE"/>
    <property type="match status" value="1"/>
</dbReference>
<keyword evidence="1" id="KW-0732">Signal</keyword>
<accession>A0A9D9HCB4</accession>
<protein>
    <submittedName>
        <fullName evidence="3">T9SS type B sorting domain-containing protein</fullName>
    </submittedName>
</protein>
<proteinExistence type="predicted"/>
<dbReference type="InterPro" id="IPR026341">
    <property type="entry name" value="T9SS_type_B"/>
</dbReference>
<evidence type="ECO:0000313" key="3">
    <source>
        <dbReference type="EMBL" id="MBO8446311.1"/>
    </source>
</evidence>
<organism evidence="3 4">
    <name type="scientific">Candidatus Enterocola intestinipullorum</name>
    <dbReference type="NCBI Taxonomy" id="2840783"/>
    <lineage>
        <taxon>Bacteria</taxon>
        <taxon>Pseudomonadati</taxon>
        <taxon>Bacteroidota</taxon>
        <taxon>Bacteroidia</taxon>
        <taxon>Bacteroidales</taxon>
        <taxon>Candidatus Enterocola</taxon>
    </lineage>
</organism>
<dbReference type="Pfam" id="PF13585">
    <property type="entry name" value="CHU_C"/>
    <property type="match status" value="1"/>
</dbReference>
<reference evidence="3" key="2">
    <citation type="journal article" date="2021" name="PeerJ">
        <title>Extensive microbial diversity within the chicken gut microbiome revealed by metagenomics and culture.</title>
        <authorList>
            <person name="Gilroy R."/>
            <person name="Ravi A."/>
            <person name="Getino M."/>
            <person name="Pursley I."/>
            <person name="Horton D.L."/>
            <person name="Alikhan N.F."/>
            <person name="Baker D."/>
            <person name="Gharbi K."/>
            <person name="Hall N."/>
            <person name="Watson M."/>
            <person name="Adriaenssens E.M."/>
            <person name="Foster-Nyarko E."/>
            <person name="Jarju S."/>
            <person name="Secka A."/>
            <person name="Antonio M."/>
            <person name="Oren A."/>
            <person name="Chaudhuri R.R."/>
            <person name="La Ragione R."/>
            <person name="Hildebrand F."/>
            <person name="Pallen M.J."/>
        </authorList>
    </citation>
    <scope>NUCLEOTIDE SEQUENCE</scope>
    <source>
        <strain evidence="3">D3-1215</strain>
    </source>
</reference>
<dbReference type="AlphaFoldDB" id="A0A9D9HCB4"/>
<evidence type="ECO:0000313" key="4">
    <source>
        <dbReference type="Proteomes" id="UP000823637"/>
    </source>
</evidence>